<name>A0A133UI91_9EURY</name>
<reference evidence="2 3" key="1">
    <citation type="journal article" date="2016" name="Sci. Rep.">
        <title>Metabolic traits of an uncultured archaeal lineage -MSBL1- from brine pools of the Red Sea.</title>
        <authorList>
            <person name="Mwirichia R."/>
            <person name="Alam I."/>
            <person name="Rashid M."/>
            <person name="Vinu M."/>
            <person name="Ba-Alawi W."/>
            <person name="Anthony Kamau A."/>
            <person name="Kamanda Ngugi D."/>
            <person name="Goker M."/>
            <person name="Klenk H.P."/>
            <person name="Bajic V."/>
            <person name="Stingl U."/>
        </authorList>
    </citation>
    <scope>NUCLEOTIDE SEQUENCE [LARGE SCALE GENOMIC DNA]</scope>
    <source>
        <strain evidence="2">SCGC-AAA259E19</strain>
    </source>
</reference>
<evidence type="ECO:0000256" key="1">
    <source>
        <dbReference type="SAM" id="Phobius"/>
    </source>
</evidence>
<gene>
    <name evidence="2" type="ORF">AKJ65_05835</name>
</gene>
<proteinExistence type="predicted"/>
<evidence type="ECO:0000313" key="3">
    <source>
        <dbReference type="Proteomes" id="UP000070284"/>
    </source>
</evidence>
<dbReference type="EMBL" id="LHXO01000096">
    <property type="protein sequence ID" value="KXA93860.1"/>
    <property type="molecule type" value="Genomic_DNA"/>
</dbReference>
<keyword evidence="1" id="KW-1133">Transmembrane helix</keyword>
<feature type="transmembrane region" description="Helical" evidence="1">
    <location>
        <begin position="48"/>
        <end position="65"/>
    </location>
</feature>
<keyword evidence="1" id="KW-0472">Membrane</keyword>
<dbReference type="AlphaFoldDB" id="A0A133UI91"/>
<keyword evidence="1" id="KW-0812">Transmembrane</keyword>
<protein>
    <submittedName>
        <fullName evidence="2">Uncharacterized protein</fullName>
    </submittedName>
</protein>
<accession>A0A133UI91</accession>
<comment type="caution">
    <text evidence="2">The sequence shown here is derived from an EMBL/GenBank/DDBJ whole genome shotgun (WGS) entry which is preliminary data.</text>
</comment>
<dbReference type="Proteomes" id="UP000070284">
    <property type="component" value="Unassembled WGS sequence"/>
</dbReference>
<keyword evidence="3" id="KW-1185">Reference proteome</keyword>
<evidence type="ECO:0000313" key="2">
    <source>
        <dbReference type="EMBL" id="KXA93860.1"/>
    </source>
</evidence>
<organism evidence="2 3">
    <name type="scientific">candidate division MSBL1 archaeon SCGC-AAA259E19</name>
    <dbReference type="NCBI Taxonomy" id="1698264"/>
    <lineage>
        <taxon>Archaea</taxon>
        <taxon>Methanobacteriati</taxon>
        <taxon>Methanobacteriota</taxon>
        <taxon>candidate division MSBL1</taxon>
    </lineage>
</organism>
<sequence>MTKGGVVISELSPAFRKAIERSIGVALEDPEKFVRVLKKAEIELTDEAIMALLLGFIFNLASSVGRSRRGAGRNAWRNVSD</sequence>